<dbReference type="AlphaFoldDB" id="A0A834I5K0"/>
<accession>A0A834I5K0</accession>
<proteinExistence type="predicted"/>
<keyword evidence="3" id="KW-1185">Reference proteome</keyword>
<evidence type="ECO:0000256" key="1">
    <source>
        <dbReference type="SAM" id="MobiDB-lite"/>
    </source>
</evidence>
<sequence>MLKSFGDLELNGGGRWCYSCSIFVCTNSSAVAKRAPVPRHLAERLSWRPRSALRKPFRYVAGSLARRHATPAKLFCLNGVLCSYHLISSAGGCVAPSDDFKRSKNNKKATGIGDAPHKKAL</sequence>
<comment type="caution">
    <text evidence="2">The sequence shown here is derived from an EMBL/GenBank/DDBJ whole genome shotgun (WGS) entry which is preliminary data.</text>
</comment>
<name>A0A834I5K0_RHYFE</name>
<evidence type="ECO:0000313" key="3">
    <source>
        <dbReference type="Proteomes" id="UP000625711"/>
    </source>
</evidence>
<protein>
    <submittedName>
        <fullName evidence="2">Uncharacterized protein</fullName>
    </submittedName>
</protein>
<feature type="region of interest" description="Disordered" evidence="1">
    <location>
        <begin position="94"/>
        <end position="121"/>
    </location>
</feature>
<evidence type="ECO:0000313" key="2">
    <source>
        <dbReference type="EMBL" id="KAF7274967.1"/>
    </source>
</evidence>
<dbReference type="EMBL" id="JAACXV010011692">
    <property type="protein sequence ID" value="KAF7274967.1"/>
    <property type="molecule type" value="Genomic_DNA"/>
</dbReference>
<dbReference type="Proteomes" id="UP000625711">
    <property type="component" value="Unassembled WGS sequence"/>
</dbReference>
<organism evidence="2 3">
    <name type="scientific">Rhynchophorus ferrugineus</name>
    <name type="common">Red palm weevil</name>
    <name type="synonym">Curculio ferrugineus</name>
    <dbReference type="NCBI Taxonomy" id="354439"/>
    <lineage>
        <taxon>Eukaryota</taxon>
        <taxon>Metazoa</taxon>
        <taxon>Ecdysozoa</taxon>
        <taxon>Arthropoda</taxon>
        <taxon>Hexapoda</taxon>
        <taxon>Insecta</taxon>
        <taxon>Pterygota</taxon>
        <taxon>Neoptera</taxon>
        <taxon>Endopterygota</taxon>
        <taxon>Coleoptera</taxon>
        <taxon>Polyphaga</taxon>
        <taxon>Cucujiformia</taxon>
        <taxon>Curculionidae</taxon>
        <taxon>Dryophthorinae</taxon>
        <taxon>Rhynchophorus</taxon>
    </lineage>
</organism>
<reference evidence="2" key="1">
    <citation type="submission" date="2020-08" db="EMBL/GenBank/DDBJ databases">
        <title>Genome sequencing and assembly of the red palm weevil Rhynchophorus ferrugineus.</title>
        <authorList>
            <person name="Dias G.B."/>
            <person name="Bergman C.M."/>
            <person name="Manee M."/>
        </authorList>
    </citation>
    <scope>NUCLEOTIDE SEQUENCE</scope>
    <source>
        <strain evidence="2">AA-2017</strain>
        <tissue evidence="2">Whole larva</tissue>
    </source>
</reference>
<gene>
    <name evidence="2" type="ORF">GWI33_012370</name>
</gene>